<keyword evidence="5" id="KW-0547">Nucleotide-binding</keyword>
<dbReference type="PANTHER" id="PTHR24421">
    <property type="entry name" value="NITRATE/NITRITE SENSOR PROTEIN NARX-RELATED"/>
    <property type="match status" value="1"/>
</dbReference>
<dbReference type="InterPro" id="IPR050482">
    <property type="entry name" value="Sensor_HK_TwoCompSys"/>
</dbReference>
<dbReference type="InterPro" id="IPR011712">
    <property type="entry name" value="Sig_transdc_His_kin_sub3_dim/P"/>
</dbReference>
<evidence type="ECO:0000256" key="8">
    <source>
        <dbReference type="ARBA" id="ARBA00023012"/>
    </source>
</evidence>
<keyword evidence="9" id="KW-0472">Membrane</keyword>
<evidence type="ECO:0000256" key="7">
    <source>
        <dbReference type="ARBA" id="ARBA00022840"/>
    </source>
</evidence>
<dbReference type="Gene3D" id="3.30.565.10">
    <property type="entry name" value="Histidine kinase-like ATPase, C-terminal domain"/>
    <property type="match status" value="1"/>
</dbReference>
<comment type="caution">
    <text evidence="12">The sequence shown here is derived from an EMBL/GenBank/DDBJ whole genome shotgun (WGS) entry which is preliminary data.</text>
</comment>
<feature type="transmembrane region" description="Helical" evidence="9">
    <location>
        <begin position="34"/>
        <end position="53"/>
    </location>
</feature>
<keyword evidence="13" id="KW-1185">Reference proteome</keyword>
<dbReference type="CDD" id="cd16917">
    <property type="entry name" value="HATPase_UhpB-NarQ-NarX-like"/>
    <property type="match status" value="1"/>
</dbReference>
<dbReference type="SUPFAM" id="SSF55874">
    <property type="entry name" value="ATPase domain of HSP90 chaperone/DNA topoisomerase II/histidine kinase"/>
    <property type="match status" value="1"/>
</dbReference>
<keyword evidence="3" id="KW-0597">Phosphoprotein</keyword>
<dbReference type="GO" id="GO:0000155">
    <property type="term" value="F:phosphorelay sensor kinase activity"/>
    <property type="evidence" value="ECO:0007669"/>
    <property type="project" value="InterPro"/>
</dbReference>
<protein>
    <recommendedName>
        <fullName evidence="2">histidine kinase</fullName>
        <ecNumber evidence="2">2.7.13.3</ecNumber>
    </recommendedName>
</protein>
<feature type="transmembrane region" description="Helical" evidence="9">
    <location>
        <begin position="103"/>
        <end position="124"/>
    </location>
</feature>
<evidence type="ECO:0000256" key="9">
    <source>
        <dbReference type="SAM" id="Phobius"/>
    </source>
</evidence>
<dbReference type="PANTHER" id="PTHR24421:SF10">
    <property type="entry name" value="NITRATE_NITRITE SENSOR PROTEIN NARQ"/>
    <property type="match status" value="1"/>
</dbReference>
<sequence>MVRRRAGTLTFVRGALIRVSCIVGRVRYRRTDLFWAPVLVLSAALSLAAVLIFEDGGWLLIPVAMLAYPAGCRIASLSLALWVFTAVTLVGLAWAFWHPPDPLTNRLSAVLVEFAASVLPWWVGRYRRLRAEQREHEHDIVAERAQLHERARIAQDMHDVLGHELALIALHGGALELATGLTDEQRHTARQLRAGATRATYRLHDIVRVLGSTDAAAGRRPADETIDDLVQRAASAGMPVRLRRDGPVPLWSPMVSQAARRVVQESLTNAARHAPGAPVTVLLSRRDTDTRVEIANDAPTHPGGDTGNGQGLIGLDERVRLVGGWLAAGARSDGGWTVTALLPDDAGPRHDADSRPDFELRVSKRLTRRRLLQTATFPLGIGLAIIVVIVVIEILSLTRTGLATDRYDQLRPGQRRVDVERLLPPHAVDRPRSVRAEPPQPAGAACVYYHAGDGPLTVSEDLYQLCFVDGVLVSKDRLGR</sequence>
<evidence type="ECO:0000256" key="6">
    <source>
        <dbReference type="ARBA" id="ARBA00022777"/>
    </source>
</evidence>
<dbReference type="GO" id="GO:0016020">
    <property type="term" value="C:membrane"/>
    <property type="evidence" value="ECO:0007669"/>
    <property type="project" value="InterPro"/>
</dbReference>
<dbReference type="Pfam" id="PF02518">
    <property type="entry name" value="HATPase_c"/>
    <property type="match status" value="1"/>
</dbReference>
<evidence type="ECO:0000259" key="10">
    <source>
        <dbReference type="Pfam" id="PF02518"/>
    </source>
</evidence>
<feature type="transmembrane region" description="Helical" evidence="9">
    <location>
        <begin position="74"/>
        <end position="97"/>
    </location>
</feature>
<keyword evidence="8" id="KW-0902">Two-component regulatory system</keyword>
<keyword evidence="7" id="KW-0067">ATP-binding</keyword>
<dbReference type="InterPro" id="IPR003594">
    <property type="entry name" value="HATPase_dom"/>
</dbReference>
<evidence type="ECO:0000313" key="12">
    <source>
        <dbReference type="EMBL" id="TCO59485.1"/>
    </source>
</evidence>
<evidence type="ECO:0000313" key="13">
    <source>
        <dbReference type="Proteomes" id="UP000295680"/>
    </source>
</evidence>
<keyword evidence="4" id="KW-0808">Transferase</keyword>
<feature type="domain" description="Signal transduction histidine kinase subgroup 3 dimerisation and phosphoacceptor" evidence="11">
    <location>
        <begin position="149"/>
        <end position="212"/>
    </location>
</feature>
<keyword evidence="9" id="KW-1133">Transmembrane helix</keyword>
<dbReference type="GO" id="GO:0046983">
    <property type="term" value="F:protein dimerization activity"/>
    <property type="evidence" value="ECO:0007669"/>
    <property type="project" value="InterPro"/>
</dbReference>
<dbReference type="InterPro" id="IPR036890">
    <property type="entry name" value="HATPase_C_sf"/>
</dbReference>
<dbReference type="Pfam" id="PF07730">
    <property type="entry name" value="HisKA_3"/>
    <property type="match status" value="1"/>
</dbReference>
<dbReference type="AlphaFoldDB" id="A0A4R2JZD0"/>
<name>A0A4R2JZD0_9PSEU</name>
<dbReference type="GO" id="GO:0005524">
    <property type="term" value="F:ATP binding"/>
    <property type="evidence" value="ECO:0007669"/>
    <property type="project" value="UniProtKB-KW"/>
</dbReference>
<evidence type="ECO:0000256" key="1">
    <source>
        <dbReference type="ARBA" id="ARBA00000085"/>
    </source>
</evidence>
<dbReference type="EMBL" id="SLWS01000004">
    <property type="protein sequence ID" value="TCO59485.1"/>
    <property type="molecule type" value="Genomic_DNA"/>
</dbReference>
<dbReference type="EC" id="2.7.13.3" evidence="2"/>
<evidence type="ECO:0000256" key="3">
    <source>
        <dbReference type="ARBA" id="ARBA00022553"/>
    </source>
</evidence>
<evidence type="ECO:0000256" key="5">
    <source>
        <dbReference type="ARBA" id="ARBA00022741"/>
    </source>
</evidence>
<organism evidence="12 13">
    <name type="scientific">Actinocrispum wychmicini</name>
    <dbReference type="NCBI Taxonomy" id="1213861"/>
    <lineage>
        <taxon>Bacteria</taxon>
        <taxon>Bacillati</taxon>
        <taxon>Actinomycetota</taxon>
        <taxon>Actinomycetes</taxon>
        <taxon>Pseudonocardiales</taxon>
        <taxon>Pseudonocardiaceae</taxon>
        <taxon>Actinocrispum</taxon>
    </lineage>
</organism>
<dbReference type="Gene3D" id="1.20.5.1930">
    <property type="match status" value="1"/>
</dbReference>
<evidence type="ECO:0000259" key="11">
    <source>
        <dbReference type="Pfam" id="PF07730"/>
    </source>
</evidence>
<dbReference type="Proteomes" id="UP000295680">
    <property type="component" value="Unassembled WGS sequence"/>
</dbReference>
<feature type="transmembrane region" description="Helical" evidence="9">
    <location>
        <begin position="371"/>
        <end position="392"/>
    </location>
</feature>
<evidence type="ECO:0000256" key="4">
    <source>
        <dbReference type="ARBA" id="ARBA00022679"/>
    </source>
</evidence>
<reference evidence="12 13" key="1">
    <citation type="submission" date="2019-03" db="EMBL/GenBank/DDBJ databases">
        <title>Genomic Encyclopedia of Type Strains, Phase IV (KMG-IV): sequencing the most valuable type-strain genomes for metagenomic binning, comparative biology and taxonomic classification.</title>
        <authorList>
            <person name="Goeker M."/>
        </authorList>
    </citation>
    <scope>NUCLEOTIDE SEQUENCE [LARGE SCALE GENOMIC DNA]</scope>
    <source>
        <strain evidence="12 13">DSM 45934</strain>
    </source>
</reference>
<evidence type="ECO:0000256" key="2">
    <source>
        <dbReference type="ARBA" id="ARBA00012438"/>
    </source>
</evidence>
<keyword evidence="9" id="KW-0812">Transmembrane</keyword>
<feature type="domain" description="Histidine kinase/HSP90-like ATPase" evidence="10">
    <location>
        <begin position="257"/>
        <end position="344"/>
    </location>
</feature>
<keyword evidence="6 12" id="KW-0418">Kinase</keyword>
<proteinExistence type="predicted"/>
<comment type="catalytic activity">
    <reaction evidence="1">
        <text>ATP + protein L-histidine = ADP + protein N-phospho-L-histidine.</text>
        <dbReference type="EC" id="2.7.13.3"/>
    </reaction>
</comment>
<gene>
    <name evidence="12" type="ORF">EV192_104327</name>
</gene>
<accession>A0A4R2JZD0</accession>